<organism evidence="5">
    <name type="scientific">Prevotella sp. GTC17253</name>
    <dbReference type="NCBI Taxonomy" id="3236793"/>
    <lineage>
        <taxon>Bacteria</taxon>
        <taxon>Pseudomonadati</taxon>
        <taxon>Bacteroidota</taxon>
        <taxon>Bacteroidia</taxon>
        <taxon>Bacteroidales</taxon>
        <taxon>Prevotellaceae</taxon>
        <taxon>Prevotella</taxon>
    </lineage>
</organism>
<evidence type="ECO:0000256" key="3">
    <source>
        <dbReference type="SAM" id="Phobius"/>
    </source>
</evidence>
<feature type="transmembrane region" description="Helical" evidence="3">
    <location>
        <begin position="458"/>
        <end position="476"/>
    </location>
</feature>
<keyword evidence="1" id="KW-0802">TPR repeat</keyword>
<dbReference type="Gene3D" id="2.30.30.40">
    <property type="entry name" value="SH3 Domains"/>
    <property type="match status" value="1"/>
</dbReference>
<feature type="transmembrane region" description="Helical" evidence="3">
    <location>
        <begin position="735"/>
        <end position="754"/>
    </location>
</feature>
<feature type="transmembrane region" description="Helical" evidence="3">
    <location>
        <begin position="766"/>
        <end position="784"/>
    </location>
</feature>
<evidence type="ECO:0000313" key="5">
    <source>
        <dbReference type="EMBL" id="BFO70614.1"/>
    </source>
</evidence>
<dbReference type="Pfam" id="PF13584">
    <property type="entry name" value="BatD"/>
    <property type="match status" value="3"/>
</dbReference>
<dbReference type="PROSITE" id="PS50005">
    <property type="entry name" value="TPR"/>
    <property type="match status" value="1"/>
</dbReference>
<keyword evidence="3" id="KW-1133">Transmembrane helix</keyword>
<keyword evidence="3" id="KW-0472">Membrane</keyword>
<gene>
    <name evidence="5" type="ORF">GTC17253_05800</name>
</gene>
<dbReference type="AlphaFoldDB" id="A0AB33IMM2"/>
<protein>
    <recommendedName>
        <fullName evidence="6">Tetratricopeptide repeat protein</fullName>
    </recommendedName>
</protein>
<keyword evidence="3" id="KW-0812">Transmembrane</keyword>
<accession>A0AB33IMM2</accession>
<dbReference type="PANTHER" id="PTHR40940">
    <property type="entry name" value="PROTEIN BATD-RELATED"/>
    <property type="match status" value="1"/>
</dbReference>
<dbReference type="InterPro" id="IPR019734">
    <property type="entry name" value="TPR_rpt"/>
</dbReference>
<dbReference type="Gene3D" id="1.25.40.10">
    <property type="entry name" value="Tetratricopeptide repeat domain"/>
    <property type="match status" value="1"/>
</dbReference>
<dbReference type="Pfam" id="PF00515">
    <property type="entry name" value="TPR_1"/>
    <property type="match status" value="1"/>
</dbReference>
<feature type="chain" id="PRO_5044284081" description="Tetratricopeptide repeat protein" evidence="4">
    <location>
        <begin position="24"/>
        <end position="856"/>
    </location>
</feature>
<dbReference type="InterPro" id="IPR011990">
    <property type="entry name" value="TPR-like_helical_dom_sf"/>
</dbReference>
<feature type="signal peptide" evidence="4">
    <location>
        <begin position="1"/>
        <end position="23"/>
    </location>
</feature>
<dbReference type="PANTHER" id="PTHR40940:SF2">
    <property type="entry name" value="BATD"/>
    <property type="match status" value="1"/>
</dbReference>
<dbReference type="InterPro" id="IPR025738">
    <property type="entry name" value="BatD"/>
</dbReference>
<evidence type="ECO:0008006" key="6">
    <source>
        <dbReference type="Google" id="ProtNLM"/>
    </source>
</evidence>
<reference evidence="5" key="1">
    <citation type="submission" date="2024-07" db="EMBL/GenBank/DDBJ databases">
        <title>Complete genome sequence of Prevotella sp. YM-2024 GTC17253.</title>
        <authorList>
            <person name="Hayashi M."/>
            <person name="Muto Y."/>
            <person name="Tanaka K."/>
            <person name="Niwa H."/>
        </authorList>
    </citation>
    <scope>NUCLEOTIDE SEQUENCE</scope>
    <source>
        <strain evidence="5">GTC17253</strain>
    </source>
</reference>
<sequence length="856" mass="96296">MSKRFSFFISLFYIILWNTQSVAQTISVSVPHQVAVGENFRLSYTIPTQDVDDFRAGNIPSALEVLAGPYTSSQSSYQISSNGRASSSSSTTYTYTLYAAKNGTYTIPPAIAIINGKKYVSRAAKVEVSGHTRNTTTPQMHEDNNSQMRSSGSRISGNDLFIKVSANKRVVHEQEPILLTYKVYTLLDLTQLEGKMPDLTGFHTQEIKLPQQKNFHVENVNGKNYRCVTWSQYVMYPQITGKLTIPSITFKGIVVQQNRNVDPLEAFFNGGSGYVEVKRNIVAPSIGVQVLPLPARPANFSGGVGTFKISAQLNKNQIKTGEPIQLRISISGVGNLKLIKQPEIKLPKDFDKYAPKVTDKTQLTAQGVEGSMIYDYIIVPRNVGQYDIPPVEFVYYDTPSNSYRTISTQPFKLNVTKGNGATNTVSNFSAKENDIREIKRGNVDSYDIHQSFFESTTYWLLIILPIGTFGILLFAFRKRAKENADVIGAKGKKANKVANKRLKKAKGLMELGNHHEFYDEVLKALWGYVGDKMNIPVEELSRENISEKLQTYHVDHATISMFISAIDECEYERYAPGDVAGNMNKTFDAAMTAIMDIENVMNKKQKHYTPFIVWAIFLGSLLPTMAIAANKNIADKAYLAGDYQSAIKEYTQLIKTHKNAILYYNLGNAYYRTNDITHAVLFYERALQLEPGNKDIRFNLQFARSKTIDKIGDDNEMFFITWYKSCVNFTSVDNWAYISIVMLICFLTFFLLYLFSERMILRKSGFYASLCCLCICIISIVFSYQQKYNLQHSTGAIVMTSSAAVYKTPTQNNAAQFTIHEGTKVDLLDQGMKGWANIKLADGREGWILATTIEKI</sequence>
<feature type="region of interest" description="Disordered" evidence="2">
    <location>
        <begin position="131"/>
        <end position="153"/>
    </location>
</feature>
<evidence type="ECO:0000256" key="2">
    <source>
        <dbReference type="SAM" id="MobiDB-lite"/>
    </source>
</evidence>
<dbReference type="SMART" id="SM00028">
    <property type="entry name" value="TPR"/>
    <property type="match status" value="1"/>
</dbReference>
<name>A0AB33IMM2_9BACT</name>
<evidence type="ECO:0000256" key="4">
    <source>
        <dbReference type="SAM" id="SignalP"/>
    </source>
</evidence>
<feature type="repeat" description="TPR" evidence="1">
    <location>
        <begin position="660"/>
        <end position="693"/>
    </location>
</feature>
<feature type="transmembrane region" description="Helical" evidence="3">
    <location>
        <begin position="611"/>
        <end position="629"/>
    </location>
</feature>
<proteinExistence type="predicted"/>
<dbReference type="SUPFAM" id="SSF48452">
    <property type="entry name" value="TPR-like"/>
    <property type="match status" value="1"/>
</dbReference>
<dbReference type="EMBL" id="AP035785">
    <property type="protein sequence ID" value="BFO70614.1"/>
    <property type="molecule type" value="Genomic_DNA"/>
</dbReference>
<evidence type="ECO:0000256" key="1">
    <source>
        <dbReference type="PROSITE-ProRule" id="PRU00339"/>
    </source>
</evidence>
<keyword evidence="4" id="KW-0732">Signal</keyword>
<dbReference type="PROSITE" id="PS50293">
    <property type="entry name" value="TPR_REGION"/>
    <property type="match status" value="1"/>
</dbReference>